<sequence length="253" mass="28026">MALSLKLHSPRGYGPVVPLEPRRHAGMGLKPRSDHRWAAGLNALPISASEFFKAGLDYPIAFARKEREGEFIPVIATGLREHQNLYIAADGSWRPQTYVPAYVRRFPFCIAPVPGQEKGSRARPLVCVQEDQLEANSPRPLFDPSGAPAAAWKPLQELLDAVEAAHQQTRVLCRRLEALGLLVPFEALATPRQGAPSRLQGLFRVDEQKLAKIPGRDLRTMMNKGELRAVYAHLNSLENFGRLLDLDQAGASR</sequence>
<keyword evidence="2" id="KW-1185">Reference proteome</keyword>
<comment type="caution">
    <text evidence="1">The sequence shown here is derived from an EMBL/GenBank/DDBJ whole genome shotgun (WGS) entry which is preliminary data.</text>
</comment>
<protein>
    <recommendedName>
        <fullName evidence="3">SapC family protein</fullName>
    </recommendedName>
</protein>
<proteinExistence type="predicted"/>
<evidence type="ECO:0000313" key="2">
    <source>
        <dbReference type="Proteomes" id="UP000238220"/>
    </source>
</evidence>
<organism evidence="1 2">
    <name type="scientific">Solimonas fluminis</name>
    <dbReference type="NCBI Taxonomy" id="2086571"/>
    <lineage>
        <taxon>Bacteria</taxon>
        <taxon>Pseudomonadati</taxon>
        <taxon>Pseudomonadota</taxon>
        <taxon>Gammaproteobacteria</taxon>
        <taxon>Nevskiales</taxon>
        <taxon>Nevskiaceae</taxon>
        <taxon>Solimonas</taxon>
    </lineage>
</organism>
<reference evidence="1 2" key="1">
    <citation type="submission" date="2018-02" db="EMBL/GenBank/DDBJ databases">
        <title>Genome sequencing of Solimonas sp. HR-BB.</title>
        <authorList>
            <person name="Lee Y."/>
            <person name="Jeon C.O."/>
        </authorList>
    </citation>
    <scope>NUCLEOTIDE SEQUENCE [LARGE SCALE GENOMIC DNA]</scope>
    <source>
        <strain evidence="1 2">HR-BB</strain>
    </source>
</reference>
<dbReference type="AlphaFoldDB" id="A0A2S5TBK7"/>
<dbReference type="Pfam" id="PF07277">
    <property type="entry name" value="SapC"/>
    <property type="match status" value="1"/>
</dbReference>
<name>A0A2S5TBK7_9GAMM</name>
<gene>
    <name evidence="1" type="ORF">C3942_18680</name>
</gene>
<dbReference type="RefSeq" id="WP_104231891.1">
    <property type="nucleotide sequence ID" value="NZ_PSNW01000013.1"/>
</dbReference>
<dbReference type="InterPro" id="IPR010836">
    <property type="entry name" value="SapC"/>
</dbReference>
<evidence type="ECO:0000313" key="1">
    <source>
        <dbReference type="EMBL" id="PPE72342.1"/>
    </source>
</evidence>
<dbReference type="OrthoDB" id="9806524at2"/>
<evidence type="ECO:0008006" key="3">
    <source>
        <dbReference type="Google" id="ProtNLM"/>
    </source>
</evidence>
<dbReference type="EMBL" id="PSNW01000013">
    <property type="protein sequence ID" value="PPE72342.1"/>
    <property type="molecule type" value="Genomic_DNA"/>
</dbReference>
<dbReference type="Proteomes" id="UP000238220">
    <property type="component" value="Unassembled WGS sequence"/>
</dbReference>
<accession>A0A2S5TBK7</accession>